<dbReference type="EMBL" id="MGEL01000051">
    <property type="protein sequence ID" value="OGL82925.1"/>
    <property type="molecule type" value="Genomic_DNA"/>
</dbReference>
<evidence type="ECO:0000256" key="7">
    <source>
        <dbReference type="ARBA" id="ARBA00022984"/>
    </source>
</evidence>
<feature type="transmembrane region" description="Helical" evidence="11">
    <location>
        <begin position="160"/>
        <end position="176"/>
    </location>
</feature>
<keyword evidence="9 11" id="KW-0472">Membrane</keyword>
<keyword evidence="8 11" id="KW-1133">Transmembrane helix</keyword>
<name>A0A1F7UXC7_9BACT</name>
<keyword evidence="3" id="KW-0328">Glycosyltransferase</keyword>
<proteinExistence type="predicted"/>
<gene>
    <name evidence="12" type="ORF">A3B32_03450</name>
</gene>
<dbReference type="PANTHER" id="PTHR30474">
    <property type="entry name" value="CELL CYCLE PROTEIN"/>
    <property type="match status" value="1"/>
</dbReference>
<comment type="subcellular location">
    <subcellularLocation>
        <location evidence="1">Membrane</location>
        <topology evidence="1">Multi-pass membrane protein</topology>
    </subcellularLocation>
</comment>
<dbReference type="Pfam" id="PF01098">
    <property type="entry name" value="FTSW_RODA_SPOVE"/>
    <property type="match status" value="1"/>
</dbReference>
<dbReference type="NCBIfam" id="TIGR02210">
    <property type="entry name" value="rodA_shape"/>
    <property type="match status" value="1"/>
</dbReference>
<keyword evidence="5 11" id="KW-0812">Transmembrane</keyword>
<evidence type="ECO:0000256" key="3">
    <source>
        <dbReference type="ARBA" id="ARBA00022676"/>
    </source>
</evidence>
<feature type="transmembrane region" description="Helical" evidence="11">
    <location>
        <begin position="338"/>
        <end position="359"/>
    </location>
</feature>
<evidence type="ECO:0000256" key="2">
    <source>
        <dbReference type="ARBA" id="ARBA00022475"/>
    </source>
</evidence>
<dbReference type="GO" id="GO:0071555">
    <property type="term" value="P:cell wall organization"/>
    <property type="evidence" value="ECO:0007669"/>
    <property type="project" value="UniProtKB-KW"/>
</dbReference>
<keyword evidence="2" id="KW-1003">Cell membrane</keyword>
<dbReference type="GO" id="GO:0008360">
    <property type="term" value="P:regulation of cell shape"/>
    <property type="evidence" value="ECO:0007669"/>
    <property type="project" value="UniProtKB-KW"/>
</dbReference>
<dbReference type="InterPro" id="IPR001182">
    <property type="entry name" value="FtsW/RodA"/>
</dbReference>
<reference evidence="12 13" key="1">
    <citation type="journal article" date="2016" name="Nat. Commun.">
        <title>Thousands of microbial genomes shed light on interconnected biogeochemical processes in an aquifer system.</title>
        <authorList>
            <person name="Anantharaman K."/>
            <person name="Brown C.T."/>
            <person name="Hug L.A."/>
            <person name="Sharon I."/>
            <person name="Castelle C.J."/>
            <person name="Probst A.J."/>
            <person name="Thomas B.C."/>
            <person name="Singh A."/>
            <person name="Wilkins M.J."/>
            <person name="Karaoz U."/>
            <person name="Brodie E.L."/>
            <person name="Williams K.H."/>
            <person name="Hubbard S.S."/>
            <person name="Banfield J.F."/>
        </authorList>
    </citation>
    <scope>NUCLEOTIDE SEQUENCE [LARGE SCALE GENOMIC DNA]</scope>
</reference>
<evidence type="ECO:0000256" key="9">
    <source>
        <dbReference type="ARBA" id="ARBA00023136"/>
    </source>
</evidence>
<dbReference type="GO" id="GO:0032153">
    <property type="term" value="C:cell division site"/>
    <property type="evidence" value="ECO:0007669"/>
    <property type="project" value="TreeGrafter"/>
</dbReference>
<evidence type="ECO:0000256" key="6">
    <source>
        <dbReference type="ARBA" id="ARBA00022960"/>
    </source>
</evidence>
<evidence type="ECO:0000313" key="12">
    <source>
        <dbReference type="EMBL" id="OGL82925.1"/>
    </source>
</evidence>
<feature type="transmembrane region" description="Helical" evidence="11">
    <location>
        <begin position="135"/>
        <end position="154"/>
    </location>
</feature>
<dbReference type="PANTHER" id="PTHR30474:SF1">
    <property type="entry name" value="PEPTIDOGLYCAN GLYCOSYLTRANSFERASE MRDB"/>
    <property type="match status" value="1"/>
</dbReference>
<protein>
    <submittedName>
        <fullName evidence="12">Rod shape-determining protein RodA</fullName>
    </submittedName>
</protein>
<accession>A0A1F7UXC7</accession>
<organism evidence="12 13">
    <name type="scientific">Candidatus Uhrbacteria bacterium RIFCSPLOWO2_01_FULL_53_9</name>
    <dbReference type="NCBI Taxonomy" id="1802403"/>
    <lineage>
        <taxon>Bacteria</taxon>
        <taxon>Candidatus Uhriibacteriota</taxon>
    </lineage>
</organism>
<feature type="transmembrane region" description="Helical" evidence="11">
    <location>
        <begin position="263"/>
        <end position="288"/>
    </location>
</feature>
<keyword evidence="6" id="KW-0133">Cell shape</keyword>
<feature type="transmembrane region" description="Helical" evidence="11">
    <location>
        <begin position="183"/>
        <end position="202"/>
    </location>
</feature>
<evidence type="ECO:0000256" key="5">
    <source>
        <dbReference type="ARBA" id="ARBA00022692"/>
    </source>
</evidence>
<dbReference type="GO" id="GO:0005886">
    <property type="term" value="C:plasma membrane"/>
    <property type="evidence" value="ECO:0007669"/>
    <property type="project" value="TreeGrafter"/>
</dbReference>
<evidence type="ECO:0000256" key="4">
    <source>
        <dbReference type="ARBA" id="ARBA00022679"/>
    </source>
</evidence>
<comment type="caution">
    <text evidence="12">The sequence shown here is derived from an EMBL/GenBank/DDBJ whole genome shotgun (WGS) entry which is preliminary data.</text>
</comment>
<evidence type="ECO:0000256" key="8">
    <source>
        <dbReference type="ARBA" id="ARBA00022989"/>
    </source>
</evidence>
<keyword evidence="7" id="KW-0573">Peptidoglycan synthesis</keyword>
<dbReference type="Proteomes" id="UP000176932">
    <property type="component" value="Unassembled WGS sequence"/>
</dbReference>
<dbReference type="GO" id="GO:0016757">
    <property type="term" value="F:glycosyltransferase activity"/>
    <property type="evidence" value="ECO:0007669"/>
    <property type="project" value="UniProtKB-KW"/>
</dbReference>
<evidence type="ECO:0000313" key="13">
    <source>
        <dbReference type="Proteomes" id="UP000176932"/>
    </source>
</evidence>
<dbReference type="GO" id="GO:0009252">
    <property type="term" value="P:peptidoglycan biosynthetic process"/>
    <property type="evidence" value="ECO:0007669"/>
    <property type="project" value="UniProtKB-KW"/>
</dbReference>
<evidence type="ECO:0000256" key="1">
    <source>
        <dbReference type="ARBA" id="ARBA00004141"/>
    </source>
</evidence>
<evidence type="ECO:0000256" key="11">
    <source>
        <dbReference type="SAM" id="Phobius"/>
    </source>
</evidence>
<dbReference type="AlphaFoldDB" id="A0A1F7UXC7"/>
<sequence length="380" mass="41616">MRLTSRLFSSVDWLLVLSVFVLVVLGLSAQYGITLAQESAALSIFTKQLVALLVGLLAALVLALSNYRQLQSYVRSLYVFGTALLLGVLFFGVTRRGTTGWFDVGIVDLQPVEFVKLILILTLASMLSRRTHHRIGWREVIITGIPVGVYAFLVMLQPDVGSAALMIGIWVFMLLMAGMDRKVMLVSVIGAVTLMMVSWLLLFQDFQKERVLTFLEPERDPLGVGYNVHQARIAIGSGRLWGKGLGFGSQSQLQYLPEAQTDFIFAAIAEEFGFIGVLLVLGAFFLFLRRQWLLLLRVRDDFSAFLIVGIASMIGIQMAVNIGMNLGLVPVTGLPLPFVSYGGSSLVSSFMAFGILVSISMRTQHGIAVDNPLDTGSLIA</sequence>
<keyword evidence="10" id="KW-0961">Cell wall biogenesis/degradation</keyword>
<feature type="transmembrane region" description="Helical" evidence="11">
    <location>
        <begin position="12"/>
        <end position="33"/>
    </location>
</feature>
<dbReference type="PROSITE" id="PS00428">
    <property type="entry name" value="FTSW_RODA_SPOVE"/>
    <property type="match status" value="1"/>
</dbReference>
<feature type="transmembrane region" description="Helical" evidence="11">
    <location>
        <begin position="100"/>
        <end position="123"/>
    </location>
</feature>
<dbReference type="InterPro" id="IPR018365">
    <property type="entry name" value="Cell_cycle_FtsW-rel_CS"/>
</dbReference>
<feature type="transmembrane region" description="Helical" evidence="11">
    <location>
        <begin position="45"/>
        <end position="64"/>
    </location>
</feature>
<dbReference type="GO" id="GO:0051301">
    <property type="term" value="P:cell division"/>
    <property type="evidence" value="ECO:0007669"/>
    <property type="project" value="InterPro"/>
</dbReference>
<evidence type="ECO:0000256" key="10">
    <source>
        <dbReference type="ARBA" id="ARBA00023316"/>
    </source>
</evidence>
<dbReference type="GO" id="GO:0015648">
    <property type="term" value="F:lipid-linked peptidoglycan transporter activity"/>
    <property type="evidence" value="ECO:0007669"/>
    <property type="project" value="TreeGrafter"/>
</dbReference>
<feature type="transmembrane region" description="Helical" evidence="11">
    <location>
        <begin position="76"/>
        <end position="94"/>
    </location>
</feature>
<keyword evidence="4" id="KW-0808">Transferase</keyword>
<feature type="transmembrane region" description="Helical" evidence="11">
    <location>
        <begin position="304"/>
        <end position="326"/>
    </location>
</feature>
<dbReference type="InterPro" id="IPR011923">
    <property type="entry name" value="RodA/MrdB"/>
</dbReference>